<evidence type="ECO:0000313" key="8">
    <source>
        <dbReference type="EMBL" id="GGM35087.1"/>
    </source>
</evidence>
<evidence type="ECO:0000256" key="3">
    <source>
        <dbReference type="ARBA" id="ARBA00022692"/>
    </source>
</evidence>
<keyword evidence="2" id="KW-1003">Cell membrane</keyword>
<keyword evidence="4 6" id="KW-1133">Transmembrane helix</keyword>
<evidence type="ECO:0000256" key="5">
    <source>
        <dbReference type="ARBA" id="ARBA00023136"/>
    </source>
</evidence>
<keyword evidence="3 6" id="KW-0812">Transmembrane</keyword>
<proteinExistence type="predicted"/>
<keyword evidence="9" id="KW-1185">Reference proteome</keyword>
<dbReference type="Pfam" id="PF04024">
    <property type="entry name" value="PspC"/>
    <property type="match status" value="1"/>
</dbReference>
<evidence type="ECO:0000259" key="7">
    <source>
        <dbReference type="Pfam" id="PF04024"/>
    </source>
</evidence>
<evidence type="ECO:0000256" key="2">
    <source>
        <dbReference type="ARBA" id="ARBA00022475"/>
    </source>
</evidence>
<reference evidence="8" key="2">
    <citation type="submission" date="2020-09" db="EMBL/GenBank/DDBJ databases">
        <authorList>
            <person name="Sun Q."/>
            <person name="Ohkuma M."/>
        </authorList>
    </citation>
    <scope>NUCLEOTIDE SEQUENCE</scope>
    <source>
        <strain evidence="8">JCM 3051</strain>
    </source>
</reference>
<reference evidence="8" key="1">
    <citation type="journal article" date="2014" name="Int. J. Syst. Evol. Microbiol.">
        <title>Complete genome sequence of Corynebacterium casei LMG S-19264T (=DSM 44701T), isolated from a smear-ripened cheese.</title>
        <authorList>
            <consortium name="US DOE Joint Genome Institute (JGI-PGF)"/>
            <person name="Walter F."/>
            <person name="Albersmeier A."/>
            <person name="Kalinowski J."/>
            <person name="Ruckert C."/>
        </authorList>
    </citation>
    <scope>NUCLEOTIDE SEQUENCE</scope>
    <source>
        <strain evidence="8">JCM 3051</strain>
    </source>
</reference>
<accession>A0A8H9GK67</accession>
<name>A0A8H9GK67_9MICO</name>
<dbReference type="GO" id="GO:0005886">
    <property type="term" value="C:plasma membrane"/>
    <property type="evidence" value="ECO:0007669"/>
    <property type="project" value="UniProtKB-SubCell"/>
</dbReference>
<dbReference type="PANTHER" id="PTHR33885:SF3">
    <property type="entry name" value="PHAGE SHOCK PROTEIN C"/>
    <property type="match status" value="1"/>
</dbReference>
<evidence type="ECO:0000256" key="6">
    <source>
        <dbReference type="SAM" id="Phobius"/>
    </source>
</evidence>
<organism evidence="8 9">
    <name type="scientific">Promicromonospora citrea</name>
    <dbReference type="NCBI Taxonomy" id="43677"/>
    <lineage>
        <taxon>Bacteria</taxon>
        <taxon>Bacillati</taxon>
        <taxon>Actinomycetota</taxon>
        <taxon>Actinomycetes</taxon>
        <taxon>Micrococcales</taxon>
        <taxon>Promicromonosporaceae</taxon>
        <taxon>Promicromonospora</taxon>
    </lineage>
</organism>
<dbReference type="InterPro" id="IPR052027">
    <property type="entry name" value="PspC"/>
</dbReference>
<dbReference type="AlphaFoldDB" id="A0A8H9GK67"/>
<protein>
    <recommendedName>
        <fullName evidence="7">Phage shock protein PspC N-terminal domain-containing protein</fullName>
    </recommendedName>
</protein>
<feature type="domain" description="Phage shock protein PspC N-terminal" evidence="7">
    <location>
        <begin position="5"/>
        <end position="60"/>
    </location>
</feature>
<evidence type="ECO:0000256" key="1">
    <source>
        <dbReference type="ARBA" id="ARBA00004162"/>
    </source>
</evidence>
<comment type="caution">
    <text evidence="8">The sequence shown here is derived from an EMBL/GenBank/DDBJ whole genome shotgun (WGS) entry which is preliminary data.</text>
</comment>
<feature type="transmembrane region" description="Helical" evidence="6">
    <location>
        <begin position="35"/>
        <end position="58"/>
    </location>
</feature>
<dbReference type="Proteomes" id="UP000655589">
    <property type="component" value="Unassembled WGS sequence"/>
</dbReference>
<dbReference type="EMBL" id="BMPT01000015">
    <property type="protein sequence ID" value="GGM35087.1"/>
    <property type="molecule type" value="Genomic_DNA"/>
</dbReference>
<evidence type="ECO:0000256" key="4">
    <source>
        <dbReference type="ARBA" id="ARBA00022989"/>
    </source>
</evidence>
<dbReference type="InterPro" id="IPR007168">
    <property type="entry name" value="Phageshock_PspC_N"/>
</dbReference>
<keyword evidence="5 6" id="KW-0472">Membrane</keyword>
<dbReference type="PANTHER" id="PTHR33885">
    <property type="entry name" value="PHAGE SHOCK PROTEIN C"/>
    <property type="match status" value="1"/>
</dbReference>
<sequence length="67" mass="7281">MSTQTLSRPLDDRMIGGVCAGIARRFGWRTSTVRILTAASILIPGPQVLAYLIAWAVIPGERRTQAV</sequence>
<dbReference type="RefSeq" id="WP_171103945.1">
    <property type="nucleotide sequence ID" value="NZ_BMPT01000015.1"/>
</dbReference>
<comment type="subcellular location">
    <subcellularLocation>
        <location evidence="1">Cell membrane</location>
        <topology evidence="1">Single-pass membrane protein</topology>
    </subcellularLocation>
</comment>
<gene>
    <name evidence="8" type="ORF">GCM10010102_33110</name>
</gene>
<evidence type="ECO:0000313" key="9">
    <source>
        <dbReference type="Proteomes" id="UP000655589"/>
    </source>
</evidence>